<comment type="similarity">
    <text evidence="1">Belongs to the CDC123 family.</text>
</comment>
<organism evidence="3 4">
    <name type="scientific">Sphaerobolus stellatus (strain SS14)</name>
    <dbReference type="NCBI Taxonomy" id="990650"/>
    <lineage>
        <taxon>Eukaryota</taxon>
        <taxon>Fungi</taxon>
        <taxon>Dikarya</taxon>
        <taxon>Basidiomycota</taxon>
        <taxon>Agaricomycotina</taxon>
        <taxon>Agaricomycetes</taxon>
        <taxon>Phallomycetidae</taxon>
        <taxon>Geastrales</taxon>
        <taxon>Sphaerobolaceae</taxon>
        <taxon>Sphaerobolus</taxon>
    </lineage>
</organism>
<dbReference type="AlphaFoldDB" id="A0A0C9UNM2"/>
<dbReference type="GO" id="GO:0005737">
    <property type="term" value="C:cytoplasm"/>
    <property type="evidence" value="ECO:0007669"/>
    <property type="project" value="TreeGrafter"/>
</dbReference>
<protein>
    <submittedName>
        <fullName evidence="3">Uncharacterized protein</fullName>
    </submittedName>
</protein>
<name>A0A0C9UNM2_SPHS4</name>
<proteinExistence type="inferred from homology"/>
<evidence type="ECO:0000256" key="1">
    <source>
        <dbReference type="ARBA" id="ARBA00011047"/>
    </source>
</evidence>
<evidence type="ECO:0000256" key="2">
    <source>
        <dbReference type="SAM" id="MobiDB-lite"/>
    </source>
</evidence>
<dbReference type="PANTHER" id="PTHR15323">
    <property type="entry name" value="D123 PROTEIN"/>
    <property type="match status" value="1"/>
</dbReference>
<dbReference type="InterPro" id="IPR009772">
    <property type="entry name" value="CDC123"/>
</dbReference>
<evidence type="ECO:0000313" key="3">
    <source>
        <dbReference type="EMBL" id="KIJ30452.1"/>
    </source>
</evidence>
<reference evidence="3 4" key="1">
    <citation type="submission" date="2014-06" db="EMBL/GenBank/DDBJ databases">
        <title>Evolutionary Origins and Diversification of the Mycorrhizal Mutualists.</title>
        <authorList>
            <consortium name="DOE Joint Genome Institute"/>
            <consortium name="Mycorrhizal Genomics Consortium"/>
            <person name="Kohler A."/>
            <person name="Kuo A."/>
            <person name="Nagy L.G."/>
            <person name="Floudas D."/>
            <person name="Copeland A."/>
            <person name="Barry K.W."/>
            <person name="Cichocki N."/>
            <person name="Veneault-Fourrey C."/>
            <person name="LaButti K."/>
            <person name="Lindquist E.A."/>
            <person name="Lipzen A."/>
            <person name="Lundell T."/>
            <person name="Morin E."/>
            <person name="Murat C."/>
            <person name="Riley R."/>
            <person name="Ohm R."/>
            <person name="Sun H."/>
            <person name="Tunlid A."/>
            <person name="Henrissat B."/>
            <person name="Grigoriev I.V."/>
            <person name="Hibbett D.S."/>
            <person name="Martin F."/>
        </authorList>
    </citation>
    <scope>NUCLEOTIDE SEQUENCE [LARGE SCALE GENOMIC DNA]</scope>
    <source>
        <strain evidence="3 4">SS14</strain>
    </source>
</reference>
<dbReference type="Pfam" id="PF07065">
    <property type="entry name" value="D123"/>
    <property type="match status" value="1"/>
</dbReference>
<gene>
    <name evidence="3" type="ORF">M422DRAFT_234819</name>
</gene>
<dbReference type="HOGENOM" id="CLU_034402_2_0_1"/>
<keyword evidence="4" id="KW-1185">Reference proteome</keyword>
<feature type="region of interest" description="Disordered" evidence="2">
    <location>
        <begin position="56"/>
        <end position="87"/>
    </location>
</feature>
<sequence length="351" mass="39787">MSSDDLFPDASRAYIEAFQFSSWYPAFSSVSPKATVIRPLSQEFRRYLEDDGVFVPEGADDYPQESTLSDSDSDSEAGDAEPGKSYSFPELDAQIRDVISQYGAVFPKLNWTSPRDASWVVPTLKCKSPADVYLLLKSSDFISHDIDSSLAFEGCVDDEANGQDNGPQNERPPHDLELVLKKWYSMDPSREFRCFVRDKRLLAIVQRDINYYPHLNETDTQEKIKRAAIEFWEQKVRGKFPGGGNYVFDIHMTRDLSSAYILDFNPFHPMTDSLLVTYEELLDLYNSEGLQPHLHTVSSPSHPAAARNAPANQHNAIPYDALQLSSGVDIDSFARQWEEQLKTSQQESDEE</sequence>
<accession>A0A0C9UNM2</accession>
<dbReference type="Proteomes" id="UP000054279">
    <property type="component" value="Unassembled WGS sequence"/>
</dbReference>
<evidence type="ECO:0000313" key="4">
    <source>
        <dbReference type="Proteomes" id="UP000054279"/>
    </source>
</evidence>
<dbReference type="PANTHER" id="PTHR15323:SF6">
    <property type="entry name" value="CELL DIVISION CYCLE PROTEIN 123 HOMOLOG"/>
    <property type="match status" value="1"/>
</dbReference>
<dbReference type="EMBL" id="KN837261">
    <property type="protein sequence ID" value="KIJ30452.1"/>
    <property type="molecule type" value="Genomic_DNA"/>
</dbReference>
<dbReference type="OrthoDB" id="360540at2759"/>